<dbReference type="EMBL" id="JAHMHR010000020">
    <property type="protein sequence ID" value="KAK1675653.1"/>
    <property type="molecule type" value="Genomic_DNA"/>
</dbReference>
<protein>
    <submittedName>
        <fullName evidence="2">Uncharacterized protein</fullName>
    </submittedName>
</protein>
<name>A0AAJ0EVT7_9PEZI</name>
<organism evidence="2 3">
    <name type="scientific">Colletotrichum godetiae</name>
    <dbReference type="NCBI Taxonomy" id="1209918"/>
    <lineage>
        <taxon>Eukaryota</taxon>
        <taxon>Fungi</taxon>
        <taxon>Dikarya</taxon>
        <taxon>Ascomycota</taxon>
        <taxon>Pezizomycotina</taxon>
        <taxon>Sordariomycetes</taxon>
        <taxon>Hypocreomycetidae</taxon>
        <taxon>Glomerellales</taxon>
        <taxon>Glomerellaceae</taxon>
        <taxon>Colletotrichum</taxon>
        <taxon>Colletotrichum acutatum species complex</taxon>
    </lineage>
</organism>
<comment type="caution">
    <text evidence="2">The sequence shown here is derived from an EMBL/GenBank/DDBJ whole genome shotgun (WGS) entry which is preliminary data.</text>
</comment>
<evidence type="ECO:0000313" key="3">
    <source>
        <dbReference type="Proteomes" id="UP001224890"/>
    </source>
</evidence>
<sequence>MRHRQSDPDTPGPDYAVLSSAGPETDALAHASAQHTALVFRKLSAMDYSGYSGDATRDSPDQDHGHANGSFDAAFNKQVHDKDSWEPYEFSCPFRSVHASRGSMLPGRVDETHHRSAPQSKNLTPSHGNWDAASGVSLLPLQHCFMQWDTVNMASKRDFRLVMTDEETIGFRRGPVAIEPESPFPASSSFSQLPIPVLRHSRPG</sequence>
<dbReference type="RefSeq" id="XP_060429656.1">
    <property type="nucleotide sequence ID" value="XM_060572336.1"/>
</dbReference>
<dbReference type="GeneID" id="85456862"/>
<keyword evidence="3" id="KW-1185">Reference proteome</keyword>
<gene>
    <name evidence="2" type="ORF">BDP55DRAFT_631850</name>
</gene>
<reference evidence="2" key="1">
    <citation type="submission" date="2021-06" db="EMBL/GenBank/DDBJ databases">
        <title>Comparative genomics, transcriptomics and evolutionary studies reveal genomic signatures of adaptation to plant cell wall in hemibiotrophic fungi.</title>
        <authorList>
            <consortium name="DOE Joint Genome Institute"/>
            <person name="Baroncelli R."/>
            <person name="Diaz J.F."/>
            <person name="Benocci T."/>
            <person name="Peng M."/>
            <person name="Battaglia E."/>
            <person name="Haridas S."/>
            <person name="Andreopoulos W."/>
            <person name="Labutti K."/>
            <person name="Pangilinan J."/>
            <person name="Floch G.L."/>
            <person name="Makela M.R."/>
            <person name="Henrissat B."/>
            <person name="Grigoriev I.V."/>
            <person name="Crouch J.A."/>
            <person name="De Vries R.P."/>
            <person name="Sukno S.A."/>
            <person name="Thon M.R."/>
        </authorList>
    </citation>
    <scope>NUCLEOTIDE SEQUENCE</scope>
    <source>
        <strain evidence="2">CBS 193.32</strain>
    </source>
</reference>
<dbReference type="AlphaFoldDB" id="A0AAJ0EVT7"/>
<evidence type="ECO:0000313" key="2">
    <source>
        <dbReference type="EMBL" id="KAK1675653.1"/>
    </source>
</evidence>
<proteinExistence type="predicted"/>
<feature type="region of interest" description="Disordered" evidence="1">
    <location>
        <begin position="1"/>
        <end position="21"/>
    </location>
</feature>
<dbReference type="Proteomes" id="UP001224890">
    <property type="component" value="Unassembled WGS sequence"/>
</dbReference>
<accession>A0AAJ0EVT7</accession>
<feature type="region of interest" description="Disordered" evidence="1">
    <location>
        <begin position="180"/>
        <end position="204"/>
    </location>
</feature>
<evidence type="ECO:0000256" key="1">
    <source>
        <dbReference type="SAM" id="MobiDB-lite"/>
    </source>
</evidence>
<feature type="compositionally biased region" description="Low complexity" evidence="1">
    <location>
        <begin position="180"/>
        <end position="191"/>
    </location>
</feature>